<keyword evidence="5 7" id="KW-0472">Membrane</keyword>
<keyword evidence="3 7" id="KW-0812">Transmembrane</keyword>
<keyword evidence="2" id="KW-0343">GTPase activation</keyword>
<sequence length="710" mass="84589">MPCSFYPCRDRRGPAEYHALLYPRIERRGPVQYHALLYPRIERRGPVQYHALLYPRIERRGPVQYHALLYPRIERRGPVQYHALLYPRIERRGPVQYHALLYPRRERRGPVQYHALLYPRRERRGPVQYHALLYPRRERRGPVQYHALLYPRRERRGPVQYHALLYPRIERRGPVQYHALLYPRRERRGPVQYHALLYPRRERRGPVQYHALLYPRRERRGPVQYHALLYPRRERRGPVQYHALLYPRRERRGPVQYHALLHPRRERRGPVQYHALLYPRIERRGPVQYHALLYPRRERRGPVQYHALLHPRIERRGPVQYHALLYPRRERREQESRKKQKLVEIHQALNSDPVDIETLRRAAVSEGGLLTDEIRRKVWPKLLSVNVYDLPAKPGKDARQDHKDFNQVVLDVRRSMRRFPKGMRDDQRGVLQEQLIDIILFILKRNPQLHYYQGYHDIVVTFLLVVGERMAIAMVETLSTHHLRDFMDPTMDSTKHILNYLMPILEQVDPELHDFMQRAEVGTIFALSWLITWYGHVLSDFRHVLRLYDFFLASHPLMAIYFAAVIVLHREKEVKRCDCDMPSIHQLLSQIPQNLPYEELISRAEELLKHYPPTLLEKRAAIQPRKSLTISSFQDFQRARLQQRPDAVLRRQLQERPPAELAAVEDAAAAETSHLVKMAVWGISATLGAAALAVAQTALEWAPEFLLQLF</sequence>
<evidence type="ECO:0000256" key="5">
    <source>
        <dbReference type="ARBA" id="ARBA00023136"/>
    </source>
</evidence>
<dbReference type="Proteomes" id="UP000289886">
    <property type="component" value="Unassembled WGS sequence"/>
</dbReference>
<proteinExistence type="predicted"/>
<accession>A0A444U2D7</accession>
<dbReference type="GO" id="GO:0016050">
    <property type="term" value="P:vesicle organization"/>
    <property type="evidence" value="ECO:0007669"/>
    <property type="project" value="UniProtKB-ARBA"/>
</dbReference>
<dbReference type="AlphaFoldDB" id="A0A444U2D7"/>
<feature type="transmembrane region" description="Helical" evidence="7">
    <location>
        <begin position="550"/>
        <end position="568"/>
    </location>
</feature>
<dbReference type="SUPFAM" id="SSF47923">
    <property type="entry name" value="Ypt/Rab-GAP domain of gyp1p"/>
    <property type="match status" value="2"/>
</dbReference>
<evidence type="ECO:0000256" key="7">
    <source>
        <dbReference type="SAM" id="Phobius"/>
    </source>
</evidence>
<dbReference type="SMART" id="SM00164">
    <property type="entry name" value="TBC"/>
    <property type="match status" value="1"/>
</dbReference>
<dbReference type="Pfam" id="PF00566">
    <property type="entry name" value="RabGAP-TBC"/>
    <property type="match status" value="1"/>
</dbReference>
<dbReference type="GO" id="GO:0006888">
    <property type="term" value="P:endoplasmic reticulum to Golgi vesicle-mediated transport"/>
    <property type="evidence" value="ECO:0007669"/>
    <property type="project" value="TreeGrafter"/>
</dbReference>
<evidence type="ECO:0000313" key="10">
    <source>
        <dbReference type="Proteomes" id="UP000289886"/>
    </source>
</evidence>
<dbReference type="PROSITE" id="PS50086">
    <property type="entry name" value="TBC_RABGAP"/>
    <property type="match status" value="1"/>
</dbReference>
<dbReference type="InterPro" id="IPR000195">
    <property type="entry name" value="Rab-GAP-TBC_dom"/>
</dbReference>
<keyword evidence="10" id="KW-1185">Reference proteome</keyword>
<evidence type="ECO:0000259" key="8">
    <source>
        <dbReference type="PROSITE" id="PS50086"/>
    </source>
</evidence>
<organism evidence="9 10">
    <name type="scientific">Acipenser ruthenus</name>
    <name type="common">Sterlet sturgeon</name>
    <dbReference type="NCBI Taxonomy" id="7906"/>
    <lineage>
        <taxon>Eukaryota</taxon>
        <taxon>Metazoa</taxon>
        <taxon>Chordata</taxon>
        <taxon>Craniata</taxon>
        <taxon>Vertebrata</taxon>
        <taxon>Euteleostomi</taxon>
        <taxon>Actinopterygii</taxon>
        <taxon>Chondrostei</taxon>
        <taxon>Acipenseriformes</taxon>
        <taxon>Acipenseridae</taxon>
        <taxon>Acipenser</taxon>
    </lineage>
</organism>
<dbReference type="InterPro" id="IPR035969">
    <property type="entry name" value="Rab-GAP_TBC_sf"/>
</dbReference>
<dbReference type="GO" id="GO:0005096">
    <property type="term" value="F:GTPase activator activity"/>
    <property type="evidence" value="ECO:0007669"/>
    <property type="project" value="UniProtKB-KW"/>
</dbReference>
<dbReference type="PANTHER" id="PTHR20913:SF11">
    <property type="entry name" value="RAB-GAP TBC DOMAIN-CONTAINING PROTEIN"/>
    <property type="match status" value="1"/>
</dbReference>
<dbReference type="PANTHER" id="PTHR20913">
    <property type="entry name" value="TBC1 DOMAIN FAMILY MEMBER 20/GTPASE"/>
    <property type="match status" value="1"/>
</dbReference>
<comment type="caution">
    <text evidence="9">The sequence shown here is derived from an EMBL/GenBank/DDBJ whole genome shotgun (WGS) entry which is preliminary data.</text>
</comment>
<comment type="subcellular location">
    <subcellularLocation>
        <location evidence="1">Membrane</location>
        <topology evidence="1">Multi-pass membrane protein</topology>
    </subcellularLocation>
</comment>
<evidence type="ECO:0000256" key="1">
    <source>
        <dbReference type="ARBA" id="ARBA00004141"/>
    </source>
</evidence>
<dbReference type="GO" id="GO:0005789">
    <property type="term" value="C:endoplasmic reticulum membrane"/>
    <property type="evidence" value="ECO:0007669"/>
    <property type="project" value="TreeGrafter"/>
</dbReference>
<name>A0A444U2D7_ACIRT</name>
<evidence type="ECO:0000256" key="3">
    <source>
        <dbReference type="ARBA" id="ARBA00022692"/>
    </source>
</evidence>
<dbReference type="Gene3D" id="1.10.8.1310">
    <property type="match status" value="1"/>
</dbReference>
<protein>
    <recommendedName>
        <fullName evidence="6">TBC1 domain family member 20</fullName>
    </recommendedName>
</protein>
<evidence type="ECO:0000256" key="2">
    <source>
        <dbReference type="ARBA" id="ARBA00022468"/>
    </source>
</evidence>
<dbReference type="FunFam" id="1.10.472.80:FF:000024">
    <property type="entry name" value="TBC1 domain family member 20"/>
    <property type="match status" value="1"/>
</dbReference>
<evidence type="ECO:0000313" key="9">
    <source>
        <dbReference type="EMBL" id="RXM29342.1"/>
    </source>
</evidence>
<dbReference type="EMBL" id="SCEB01215472">
    <property type="protein sequence ID" value="RXM29342.1"/>
    <property type="molecule type" value="Genomic_DNA"/>
</dbReference>
<feature type="domain" description="Rab-GAP TBC" evidence="8">
    <location>
        <begin position="369"/>
        <end position="555"/>
    </location>
</feature>
<evidence type="ECO:0000256" key="4">
    <source>
        <dbReference type="ARBA" id="ARBA00022989"/>
    </source>
</evidence>
<evidence type="ECO:0000256" key="6">
    <source>
        <dbReference type="ARBA" id="ARBA00067516"/>
    </source>
</evidence>
<dbReference type="Gene3D" id="1.10.472.80">
    <property type="entry name" value="Ypt/Rab-GAP domain of gyp1p, domain 3"/>
    <property type="match status" value="1"/>
</dbReference>
<reference evidence="9 10" key="1">
    <citation type="submission" date="2019-01" db="EMBL/GenBank/DDBJ databases">
        <title>Draft Genome and Complete Hox-Cluster Characterization of the Sterlet Sturgeon (Acipenser ruthenus).</title>
        <authorList>
            <person name="Wei Q."/>
        </authorList>
    </citation>
    <scope>NUCLEOTIDE SEQUENCE [LARGE SCALE GENOMIC DNA]</scope>
    <source>
        <strain evidence="9">WHYD16114868_AA</strain>
        <tissue evidence="9">Blood</tissue>
    </source>
</reference>
<keyword evidence="4 7" id="KW-1133">Transmembrane helix</keyword>
<dbReference type="InterPro" id="IPR045913">
    <property type="entry name" value="TBC20/Gyp8-like"/>
</dbReference>
<dbReference type="FunFam" id="1.10.8.1310:FF:000001">
    <property type="entry name" value="TBC1 domain family, member 20"/>
    <property type="match status" value="1"/>
</dbReference>
<dbReference type="GO" id="GO:0007030">
    <property type="term" value="P:Golgi organization"/>
    <property type="evidence" value="ECO:0007669"/>
    <property type="project" value="UniProtKB-ARBA"/>
</dbReference>
<gene>
    <name evidence="9" type="ORF">EOD39_8853</name>
</gene>